<dbReference type="Gene3D" id="2.60.40.1460">
    <property type="entry name" value="Integrin domains. Chain A, domain 2"/>
    <property type="match status" value="1"/>
</dbReference>
<dbReference type="Pfam" id="PF01839">
    <property type="entry name" value="FG-GAP"/>
    <property type="match status" value="2"/>
</dbReference>
<dbReference type="PANTHER" id="PTHR23220">
    <property type="entry name" value="INTEGRIN ALPHA"/>
    <property type="match status" value="1"/>
</dbReference>
<dbReference type="EMBL" id="AFYH01080190">
    <property type="status" value="NOT_ANNOTATED_CDS"/>
    <property type="molecule type" value="Genomic_DNA"/>
</dbReference>
<dbReference type="Gene3D" id="1.20.5.930">
    <property type="entry name" value="Bicelle-embedded integrin alpha(iib) transmembrane segment"/>
    <property type="match status" value="1"/>
</dbReference>
<evidence type="ECO:0000256" key="10">
    <source>
        <dbReference type="ARBA" id="ARBA00023037"/>
    </source>
</evidence>
<feature type="domain" description="VWFA" evidence="17">
    <location>
        <begin position="110"/>
        <end position="291"/>
    </location>
</feature>
<reference evidence="18" key="2">
    <citation type="submission" date="2025-08" db="UniProtKB">
        <authorList>
            <consortium name="Ensembl"/>
        </authorList>
    </citation>
    <scope>IDENTIFICATION</scope>
</reference>
<evidence type="ECO:0000256" key="9">
    <source>
        <dbReference type="ARBA" id="ARBA00022989"/>
    </source>
</evidence>
<keyword evidence="5" id="KW-0732">Signal</keyword>
<keyword evidence="12" id="KW-1015">Disulfide bond</keyword>
<dbReference type="GeneTree" id="ENSGT00940000155465"/>
<dbReference type="EMBL" id="AFYH01080188">
    <property type="status" value="NOT_ANNOTATED_CDS"/>
    <property type="molecule type" value="Genomic_DNA"/>
</dbReference>
<proteinExistence type="inferred from homology"/>
<organism evidence="18 19">
    <name type="scientific">Latimeria chalumnae</name>
    <name type="common">Coelacanth</name>
    <dbReference type="NCBI Taxonomy" id="7897"/>
    <lineage>
        <taxon>Eukaryota</taxon>
        <taxon>Metazoa</taxon>
        <taxon>Chordata</taxon>
        <taxon>Craniata</taxon>
        <taxon>Vertebrata</taxon>
        <taxon>Euteleostomi</taxon>
        <taxon>Coelacanthiformes</taxon>
        <taxon>Coelacanthidae</taxon>
        <taxon>Latimeria</taxon>
    </lineage>
</organism>
<comment type="similarity">
    <text evidence="2 16">Belongs to the integrin alpha chain family.</text>
</comment>
<dbReference type="HOGENOM" id="CLU_004111_2_1_1"/>
<evidence type="ECO:0000256" key="3">
    <source>
        <dbReference type="ARBA" id="ARBA00022692"/>
    </source>
</evidence>
<dbReference type="Pfam" id="PF08441">
    <property type="entry name" value="Integrin_A_Ig_1"/>
    <property type="match status" value="1"/>
</dbReference>
<dbReference type="GO" id="GO:0007160">
    <property type="term" value="P:cell-matrix adhesion"/>
    <property type="evidence" value="ECO:0007669"/>
    <property type="project" value="TreeGrafter"/>
</dbReference>
<dbReference type="SUPFAM" id="SSF53300">
    <property type="entry name" value="vWA-like"/>
    <property type="match status" value="1"/>
</dbReference>
<keyword evidence="8 16" id="KW-0130">Cell adhesion</keyword>
<evidence type="ECO:0000259" key="17">
    <source>
        <dbReference type="PROSITE" id="PS50234"/>
    </source>
</evidence>
<dbReference type="InterPro" id="IPR036465">
    <property type="entry name" value="vWFA_dom_sf"/>
</dbReference>
<dbReference type="InterPro" id="IPR002035">
    <property type="entry name" value="VWF_A"/>
</dbReference>
<name>H3B732_LATCH</name>
<dbReference type="Gene3D" id="2.60.40.1510">
    <property type="entry name" value="ntegrin, alpha v. Chain A, domain 3"/>
    <property type="match status" value="1"/>
</dbReference>
<dbReference type="AlphaFoldDB" id="H3B732"/>
<dbReference type="Bgee" id="ENSLACG00000015593">
    <property type="expression patterns" value="Expressed in pelvic fin"/>
</dbReference>
<evidence type="ECO:0000256" key="11">
    <source>
        <dbReference type="ARBA" id="ARBA00023136"/>
    </source>
</evidence>
<dbReference type="Pfam" id="PF00092">
    <property type="entry name" value="VWA"/>
    <property type="match status" value="1"/>
</dbReference>
<evidence type="ECO:0000256" key="16">
    <source>
        <dbReference type="RuleBase" id="RU003762"/>
    </source>
</evidence>
<keyword evidence="9 16" id="KW-1133">Transmembrane helix</keyword>
<evidence type="ECO:0000256" key="4">
    <source>
        <dbReference type="ARBA" id="ARBA00022723"/>
    </source>
</evidence>
<evidence type="ECO:0000256" key="6">
    <source>
        <dbReference type="ARBA" id="ARBA00022737"/>
    </source>
</evidence>
<feature type="repeat" description="FG-GAP" evidence="15">
    <location>
        <begin position="301"/>
        <end position="352"/>
    </location>
</feature>
<evidence type="ECO:0000256" key="7">
    <source>
        <dbReference type="ARBA" id="ARBA00022837"/>
    </source>
</evidence>
<dbReference type="PRINTS" id="PR00453">
    <property type="entry name" value="VWFADOMAIN"/>
</dbReference>
<dbReference type="SUPFAM" id="SSF69179">
    <property type="entry name" value="Integrin domains"/>
    <property type="match status" value="3"/>
</dbReference>
<dbReference type="CDD" id="cd01469">
    <property type="entry name" value="vWA_integrins_alpha_subunit"/>
    <property type="match status" value="1"/>
</dbReference>
<dbReference type="GO" id="GO:0098609">
    <property type="term" value="P:cell-cell adhesion"/>
    <property type="evidence" value="ECO:0007669"/>
    <property type="project" value="TreeGrafter"/>
</dbReference>
<evidence type="ECO:0000256" key="1">
    <source>
        <dbReference type="ARBA" id="ARBA00004479"/>
    </source>
</evidence>
<dbReference type="Pfam" id="PF20805">
    <property type="entry name" value="Integrin_A_Ig_2"/>
    <property type="match status" value="1"/>
</dbReference>
<keyword evidence="10 16" id="KW-0401">Integrin</keyword>
<dbReference type="GO" id="GO:0005178">
    <property type="term" value="F:integrin binding"/>
    <property type="evidence" value="ECO:0007669"/>
    <property type="project" value="TreeGrafter"/>
</dbReference>
<dbReference type="PROSITE" id="PS50234">
    <property type="entry name" value="VWFA"/>
    <property type="match status" value="1"/>
</dbReference>
<keyword evidence="7" id="KW-0106">Calcium</keyword>
<dbReference type="GO" id="GO:0033627">
    <property type="term" value="P:cell adhesion mediated by integrin"/>
    <property type="evidence" value="ECO:0007669"/>
    <property type="project" value="TreeGrafter"/>
</dbReference>
<dbReference type="Gene3D" id="2.60.40.1530">
    <property type="entry name" value="ntegrin, alpha v. Chain A, domain 4"/>
    <property type="match status" value="1"/>
</dbReference>
<evidence type="ECO:0000256" key="8">
    <source>
        <dbReference type="ARBA" id="ARBA00022889"/>
    </source>
</evidence>
<accession>H3B732</accession>
<comment type="subcellular location">
    <subcellularLocation>
        <location evidence="1 16">Membrane</location>
        <topology evidence="1 16">Single-pass type I membrane protein</topology>
    </subcellularLocation>
</comment>
<feature type="repeat" description="FG-GAP" evidence="15">
    <location>
        <begin position="537"/>
        <end position="597"/>
    </location>
</feature>
<dbReference type="STRING" id="7897.ENSLACP00000017703"/>
<feature type="repeat" description="FG-GAP" evidence="15">
    <location>
        <begin position="476"/>
        <end position="533"/>
    </location>
</feature>
<keyword evidence="11 16" id="KW-0472">Membrane</keyword>
<dbReference type="PRINTS" id="PR01185">
    <property type="entry name" value="INTEGRINA"/>
</dbReference>
<dbReference type="GO" id="GO:0009897">
    <property type="term" value="C:external side of plasma membrane"/>
    <property type="evidence" value="ECO:0007669"/>
    <property type="project" value="TreeGrafter"/>
</dbReference>
<dbReference type="OMA" id="AQHSQRK"/>
<dbReference type="FunCoup" id="H3B732">
    <property type="interactions" value="362"/>
</dbReference>
<dbReference type="GO" id="GO:0008305">
    <property type="term" value="C:integrin complex"/>
    <property type="evidence" value="ECO:0007669"/>
    <property type="project" value="InterPro"/>
</dbReference>
<keyword evidence="3 16" id="KW-0812">Transmembrane</keyword>
<evidence type="ECO:0000256" key="15">
    <source>
        <dbReference type="PROSITE-ProRule" id="PRU00803"/>
    </source>
</evidence>
<dbReference type="Ensembl" id="ENSLACT00000017833.1">
    <property type="protein sequence ID" value="ENSLACP00000017703.1"/>
    <property type="gene ID" value="ENSLACG00000015593.1"/>
</dbReference>
<reference evidence="18" key="3">
    <citation type="submission" date="2025-09" db="UniProtKB">
        <authorList>
            <consortium name="Ensembl"/>
        </authorList>
    </citation>
    <scope>IDENTIFICATION</scope>
</reference>
<dbReference type="GO" id="GO:0046872">
    <property type="term" value="F:metal ion binding"/>
    <property type="evidence" value="ECO:0007669"/>
    <property type="project" value="UniProtKB-KW"/>
</dbReference>
<dbReference type="SUPFAM" id="SSF69318">
    <property type="entry name" value="Integrin alpha N-terminal domain"/>
    <property type="match status" value="1"/>
</dbReference>
<feature type="transmembrane region" description="Helical" evidence="16">
    <location>
        <begin position="1088"/>
        <end position="1109"/>
    </location>
</feature>
<keyword evidence="4" id="KW-0479">Metal-binding</keyword>
<dbReference type="SMART" id="SM00327">
    <property type="entry name" value="VWA"/>
    <property type="match status" value="1"/>
</dbReference>
<evidence type="ECO:0000256" key="12">
    <source>
        <dbReference type="ARBA" id="ARBA00023157"/>
    </source>
</evidence>
<dbReference type="Gene3D" id="2.130.10.130">
    <property type="entry name" value="Integrin alpha, N-terminal"/>
    <property type="match status" value="2"/>
</dbReference>
<dbReference type="InterPro" id="IPR032695">
    <property type="entry name" value="Integrin_dom_sf"/>
</dbReference>
<dbReference type="PROSITE" id="PS51470">
    <property type="entry name" value="FG_GAP"/>
    <property type="match status" value="4"/>
</dbReference>
<evidence type="ECO:0000256" key="14">
    <source>
        <dbReference type="ARBA" id="ARBA00023180"/>
    </source>
</evidence>
<protein>
    <submittedName>
        <fullName evidence="18">Integrin subunit alpha 11</fullName>
    </submittedName>
</protein>
<dbReference type="PANTHER" id="PTHR23220:SF21">
    <property type="entry name" value="INTEGRIN ALPHA-11"/>
    <property type="match status" value="1"/>
</dbReference>
<dbReference type="EMBL" id="AFYH01080189">
    <property type="status" value="NOT_ANNOTATED_CDS"/>
    <property type="molecule type" value="Genomic_DNA"/>
</dbReference>
<evidence type="ECO:0000256" key="13">
    <source>
        <dbReference type="ARBA" id="ARBA00023170"/>
    </source>
</evidence>
<reference evidence="19" key="1">
    <citation type="submission" date="2011-08" db="EMBL/GenBank/DDBJ databases">
        <title>The draft genome of Latimeria chalumnae.</title>
        <authorList>
            <person name="Di Palma F."/>
            <person name="Alfoldi J."/>
            <person name="Johnson J."/>
            <person name="Berlin A."/>
            <person name="Gnerre S."/>
            <person name="Jaffe D."/>
            <person name="MacCallum I."/>
            <person name="Young S."/>
            <person name="Walker B.J."/>
            <person name="Lander E."/>
            <person name="Lindblad-Toh K."/>
        </authorList>
    </citation>
    <scope>NUCLEOTIDE SEQUENCE [LARGE SCALE GENOMIC DNA]</scope>
    <source>
        <strain evidence="19">Wild caught</strain>
    </source>
</reference>
<keyword evidence="13 16" id="KW-0675">Receptor</keyword>
<evidence type="ECO:0000256" key="5">
    <source>
        <dbReference type="ARBA" id="ARBA00022729"/>
    </source>
</evidence>
<keyword evidence="6" id="KW-0677">Repeat</keyword>
<dbReference type="SMART" id="SM00191">
    <property type="entry name" value="Int_alpha"/>
    <property type="match status" value="4"/>
</dbReference>
<dbReference type="InterPro" id="IPR013519">
    <property type="entry name" value="Int_alpha_beta-p"/>
</dbReference>
<keyword evidence="14" id="KW-0325">Glycoprotein</keyword>
<evidence type="ECO:0000313" key="18">
    <source>
        <dbReference type="Ensembl" id="ENSLACP00000017703.1"/>
    </source>
</evidence>
<dbReference type="InterPro" id="IPR000413">
    <property type="entry name" value="Integrin_alpha"/>
</dbReference>
<evidence type="ECO:0000313" key="19">
    <source>
        <dbReference type="Proteomes" id="UP000008672"/>
    </source>
</evidence>
<dbReference type="Proteomes" id="UP000008672">
    <property type="component" value="Unassembled WGS sequence"/>
</dbReference>
<gene>
    <name evidence="18" type="primary">ITGA11</name>
</gene>
<feature type="repeat" description="FG-GAP" evidence="15">
    <location>
        <begin position="412"/>
        <end position="473"/>
    </location>
</feature>
<dbReference type="InterPro" id="IPR013517">
    <property type="entry name" value="FG-GAP"/>
</dbReference>
<dbReference type="InterPro" id="IPR028994">
    <property type="entry name" value="Integrin_alpha_N"/>
</dbReference>
<dbReference type="Gene3D" id="3.40.50.410">
    <property type="entry name" value="von Willebrand factor, type A domain"/>
    <property type="match status" value="1"/>
</dbReference>
<sequence>MLVGSPFESSGQQKTGDIYRCPTHENNNCTKLNLGRVTLSNVSERKNNMRLGMTLATNPKAKSFVACSPLWSHECGSFYYSTGMCSRINSNFRFSKSIAPALQRCETYMDIVIVLDGSNSIYPWVEVQNFLINILQKFYIGPGQIHVGVVQYGEDVVHEFHLNDYKTVDQVVEAARHIEQRGGTETRTAFGIEIARSEAFKRGGRKGAKKVMIVITDGESHDSPDLKKVIEDSEKDNITRYAVAVLGYYNRRGINPKAFLNEIKFIASDPDEKHFFNVTDEAALKDIVDALGERIFSLEGTSTNQTSFGLEMSQAGFSSHIVEDGILLGAVGAYDWTGAVLKETSQGKVIPRRESYLQEFPEELKNHAAYLGYTVSSVMTANEGMLYVAGAPRFNHTGKVIIFKLNNNGNLTILQSLKGEQIGSYYGSEIDSVDIDKDGLTDVLLVGAPMYLSNGREKGKVYTYTLKQSKKLIAWSLLEVLENSQNSRFGSSISAVPDLNYDSYNDVAIGAPLEDDHQGAIYIFHGFKNNILHKFKQRIAASDLAPGLMYFGCSVHGELDMNDDGLVDLAVGSLGSAVLLWSRSIVQVNVTIKFEPPKINTFNKDCRRNGREATCMSAFICFNVTMKSPSFETDSMALTYGASIDERRYTPRAILDENNDKHIYKNLSAVAGQESCDQIYFHVLDTGDYVKPIIFLVEFELLNPDEGPILDDGWSTTFKSSVPFWNGCNKDEHCVPDLVVESKIDILNSKKYCLMLKDTDFDCTVYSDIDKPVFIVEKSRRKVAVDATLENKGENAYNTFLNISFTKNLHFASLSLKGDTDIKIECVNEEELYYKKVCNVSYPVFRSKAKVAFRLEFEFSRVFLSNNLAIYLEVSSDGEEAGNSENNLAKHVALLKYEANILFTRFSSLNHFEIKPNSSLDKYDSIFPPFNCSYKIQNLGFFPIESLTVKIKVPAFTKGGTRLLFLTNVYTDQKEGKLCSISGNNTDNRALHGKEDLMYYQQMDDSNTDHIFIGCHISLKSGEEVNIYIHGVLWIESLKTLKFKSMKLVTTGIIEKDIDNPAIFKEDKLIQKITIEITKLKDSNIPPWIIIGSILGGLILFALLVLALWKLGFFQSPSHNKKEEEQEQNGKVVEER</sequence>
<evidence type="ECO:0000256" key="2">
    <source>
        <dbReference type="ARBA" id="ARBA00008054"/>
    </source>
</evidence>
<keyword evidence="19" id="KW-1185">Reference proteome</keyword>
<dbReference type="GO" id="GO:0007229">
    <property type="term" value="P:integrin-mediated signaling pathway"/>
    <property type="evidence" value="ECO:0007669"/>
    <property type="project" value="UniProtKB-KW"/>
</dbReference>
<dbReference type="eggNOG" id="KOG3637">
    <property type="taxonomic scope" value="Eukaryota"/>
</dbReference>
<dbReference type="InterPro" id="IPR013649">
    <property type="entry name" value="Integrin_alpha_Ig-like_1"/>
</dbReference>
<dbReference type="InterPro" id="IPR048285">
    <property type="entry name" value="Integrin_alpha_Ig-like_2"/>
</dbReference>
<dbReference type="InParanoid" id="H3B732"/>